<accession>D7MU43</accession>
<dbReference type="AlphaFoldDB" id="D7MU43"/>
<feature type="compositionally biased region" description="Acidic residues" evidence="1">
    <location>
        <begin position="121"/>
        <end position="132"/>
    </location>
</feature>
<feature type="compositionally biased region" description="Low complexity" evidence="1">
    <location>
        <begin position="133"/>
        <end position="143"/>
    </location>
</feature>
<keyword evidence="3" id="KW-1185">Reference proteome</keyword>
<gene>
    <name evidence="2" type="ORF">ARALYDRAFT_684091</name>
</gene>
<evidence type="ECO:0000313" key="3">
    <source>
        <dbReference type="Proteomes" id="UP000008694"/>
    </source>
</evidence>
<evidence type="ECO:0000256" key="1">
    <source>
        <dbReference type="SAM" id="MobiDB-lite"/>
    </source>
</evidence>
<dbReference type="HOGENOM" id="CLU_132435_0_0_1"/>
<organism evidence="3">
    <name type="scientific">Arabidopsis lyrata subsp. lyrata</name>
    <name type="common">Lyre-leaved rock-cress</name>
    <dbReference type="NCBI Taxonomy" id="81972"/>
    <lineage>
        <taxon>Eukaryota</taxon>
        <taxon>Viridiplantae</taxon>
        <taxon>Streptophyta</taxon>
        <taxon>Embryophyta</taxon>
        <taxon>Tracheophyta</taxon>
        <taxon>Spermatophyta</taxon>
        <taxon>Magnoliopsida</taxon>
        <taxon>eudicotyledons</taxon>
        <taxon>Gunneridae</taxon>
        <taxon>Pentapetalae</taxon>
        <taxon>rosids</taxon>
        <taxon>malvids</taxon>
        <taxon>Brassicales</taxon>
        <taxon>Brassicaceae</taxon>
        <taxon>Camelineae</taxon>
        <taxon>Arabidopsis</taxon>
    </lineage>
</organism>
<proteinExistence type="predicted"/>
<evidence type="ECO:0000313" key="2">
    <source>
        <dbReference type="EMBL" id="EFH41816.1"/>
    </source>
</evidence>
<dbReference type="Proteomes" id="UP000008694">
    <property type="component" value="Unassembled WGS sequence"/>
</dbReference>
<sequence>MYILTNCEDILEYERIYKAVVRSYYPEFTEDQIVDLKEKEFSCWLQYYVCYINYPRVTRVNDPWITVTSVNPRGQVYGVAAHEPLQASGSCQMASVEHSLEVDLMVDFTLFEDEIVHSESEESVGEFDDDIDSIPSDYSTDSE</sequence>
<feature type="region of interest" description="Disordered" evidence="1">
    <location>
        <begin position="119"/>
        <end position="143"/>
    </location>
</feature>
<protein>
    <submittedName>
        <fullName evidence="2">Predicted protein</fullName>
    </submittedName>
</protein>
<dbReference type="Gramene" id="Al_scaffold_0008_911">
    <property type="protein sequence ID" value="Al_scaffold_0008_911"/>
    <property type="gene ID" value="Al_scaffold_0008_911"/>
</dbReference>
<reference evidence="3" key="1">
    <citation type="journal article" date="2011" name="Nat. Genet.">
        <title>The Arabidopsis lyrata genome sequence and the basis of rapid genome size change.</title>
        <authorList>
            <person name="Hu T.T."/>
            <person name="Pattyn P."/>
            <person name="Bakker E.G."/>
            <person name="Cao J."/>
            <person name="Cheng J.-F."/>
            <person name="Clark R.M."/>
            <person name="Fahlgren N."/>
            <person name="Fawcett J.A."/>
            <person name="Grimwood J."/>
            <person name="Gundlach H."/>
            <person name="Haberer G."/>
            <person name="Hollister J.D."/>
            <person name="Ossowski S."/>
            <person name="Ottilar R.P."/>
            <person name="Salamov A.A."/>
            <person name="Schneeberger K."/>
            <person name="Spannagl M."/>
            <person name="Wang X."/>
            <person name="Yang L."/>
            <person name="Nasrallah M.E."/>
            <person name="Bergelson J."/>
            <person name="Carrington J.C."/>
            <person name="Gaut B.S."/>
            <person name="Schmutz J."/>
            <person name="Mayer K.F.X."/>
            <person name="Van de Peer Y."/>
            <person name="Grigoriev I.V."/>
            <person name="Nordborg M."/>
            <person name="Weigel D."/>
            <person name="Guo Y.-L."/>
        </authorList>
    </citation>
    <scope>NUCLEOTIDE SEQUENCE [LARGE SCALE GENOMIC DNA]</scope>
    <source>
        <strain evidence="3">cv. MN47</strain>
    </source>
</reference>
<name>D7MU43_ARALL</name>
<dbReference type="EMBL" id="GL348720">
    <property type="protein sequence ID" value="EFH41816.1"/>
    <property type="molecule type" value="Genomic_DNA"/>
</dbReference>